<evidence type="ECO:0000313" key="2">
    <source>
        <dbReference type="EMBL" id="TCC08230.1"/>
    </source>
</evidence>
<feature type="compositionally biased region" description="Basic and acidic residues" evidence="1">
    <location>
        <begin position="13"/>
        <end position="24"/>
    </location>
</feature>
<organism evidence="2 3">
    <name type="scientific">Kribbella soli</name>
    <dbReference type="NCBI Taxonomy" id="1124743"/>
    <lineage>
        <taxon>Bacteria</taxon>
        <taxon>Bacillati</taxon>
        <taxon>Actinomycetota</taxon>
        <taxon>Actinomycetes</taxon>
        <taxon>Propionibacteriales</taxon>
        <taxon>Kribbellaceae</taxon>
        <taxon>Kribbella</taxon>
    </lineage>
</organism>
<keyword evidence="3" id="KW-1185">Reference proteome</keyword>
<accession>A0A4R0HFK0</accession>
<dbReference type="EMBL" id="SJJZ01000002">
    <property type="protein sequence ID" value="TCC08230.1"/>
    <property type="molecule type" value="Genomic_DNA"/>
</dbReference>
<evidence type="ECO:0000313" key="3">
    <source>
        <dbReference type="Proteomes" id="UP000292346"/>
    </source>
</evidence>
<dbReference type="RefSeq" id="WP_131339456.1">
    <property type="nucleotide sequence ID" value="NZ_SJJZ01000002.1"/>
</dbReference>
<comment type="caution">
    <text evidence="2">The sequence shown here is derived from an EMBL/GenBank/DDBJ whole genome shotgun (WGS) entry which is preliminary data.</text>
</comment>
<feature type="region of interest" description="Disordered" evidence="1">
    <location>
        <begin position="1"/>
        <end position="24"/>
    </location>
</feature>
<dbReference type="OrthoDB" id="9152156at2"/>
<gene>
    <name evidence="2" type="ORF">E0H45_20205</name>
</gene>
<proteinExistence type="predicted"/>
<dbReference type="Proteomes" id="UP000292346">
    <property type="component" value="Unassembled WGS sequence"/>
</dbReference>
<dbReference type="AlphaFoldDB" id="A0A4R0HFK0"/>
<sequence>MSRSVDLPSLSANREDSDDRERRSVSFPSLALTEAVRIIHAAGQHGKDFSLPAFATYCGHTTDKSGPFRSKMASFKDWAMVDSKGGRASLTPLGQEIALADRPTEDQELLRKAFRSCAIFQRVYDDSAKGVPIKLDQLGKRALFEFGVSAKARDRFVASFVQSGAAAGLLKEDGDGAVTFMASVEIGQQAMEPARTLDENLVESVAQADPAQRISPAPSSYSAAGSPPAVIHQVWPTDAGEVVFSVHSSAPLPASAFELLASVVSAAAELADTLSSAGEATHKPDRY</sequence>
<evidence type="ECO:0000256" key="1">
    <source>
        <dbReference type="SAM" id="MobiDB-lite"/>
    </source>
</evidence>
<name>A0A4R0HFK0_9ACTN</name>
<protein>
    <submittedName>
        <fullName evidence="2">Uncharacterized protein</fullName>
    </submittedName>
</protein>
<reference evidence="2 3" key="1">
    <citation type="submission" date="2019-02" db="EMBL/GenBank/DDBJ databases">
        <title>Kribbella capetownensis sp. nov. and Kribbella speibonae sp. nov., isolated from soil.</title>
        <authorList>
            <person name="Curtis S.M."/>
            <person name="Norton I."/>
            <person name="Everest G.J."/>
            <person name="Meyers P.R."/>
        </authorList>
    </citation>
    <scope>NUCLEOTIDE SEQUENCE [LARGE SCALE GENOMIC DNA]</scope>
    <source>
        <strain evidence="2 3">KCTC 29219</strain>
    </source>
</reference>